<sequence>MFTRLLFLWLTGALLLPLNCGTAFGNDYEDTTPTPDYDYNSTFDYYMYNITESINYDIYAVLHDTRNQGNTDSVSVYRHYGILVGLLVLQICQQT</sequence>
<organism evidence="2 3">
    <name type="scientific">Phoxinus phoxinus</name>
    <name type="common">Eurasian minnow</name>
    <dbReference type="NCBI Taxonomy" id="58324"/>
    <lineage>
        <taxon>Eukaryota</taxon>
        <taxon>Metazoa</taxon>
        <taxon>Chordata</taxon>
        <taxon>Craniata</taxon>
        <taxon>Vertebrata</taxon>
        <taxon>Euteleostomi</taxon>
        <taxon>Actinopterygii</taxon>
        <taxon>Neopterygii</taxon>
        <taxon>Teleostei</taxon>
        <taxon>Ostariophysi</taxon>
        <taxon>Cypriniformes</taxon>
        <taxon>Leuciscidae</taxon>
        <taxon>Phoxininae</taxon>
        <taxon>Phoxinus</taxon>
    </lineage>
</organism>
<dbReference type="AlphaFoldDB" id="A0AAN9D2L2"/>
<proteinExistence type="predicted"/>
<gene>
    <name evidence="2" type="ORF">R3I93_009285</name>
</gene>
<comment type="caution">
    <text evidence="2">The sequence shown here is derived from an EMBL/GenBank/DDBJ whole genome shotgun (WGS) entry which is preliminary data.</text>
</comment>
<keyword evidence="1" id="KW-0732">Signal</keyword>
<reference evidence="2 3" key="1">
    <citation type="submission" date="2024-02" db="EMBL/GenBank/DDBJ databases">
        <title>Chromosome-level genome assembly of the Eurasian Minnow (Phoxinus phoxinus).</title>
        <authorList>
            <person name="Oriowo T.O."/>
            <person name="Martin S."/>
            <person name="Stange M."/>
            <person name="Chrysostomakis Y."/>
            <person name="Brown T."/>
            <person name="Winkler S."/>
            <person name="Kukowka S."/>
            <person name="Myers E.W."/>
            <person name="Bohne A."/>
        </authorList>
    </citation>
    <scope>NUCLEOTIDE SEQUENCE [LARGE SCALE GENOMIC DNA]</scope>
    <source>
        <strain evidence="2">ZFMK-TIS-60720</strain>
        <tissue evidence="2">Whole Organism</tissue>
    </source>
</reference>
<keyword evidence="3" id="KW-1185">Reference proteome</keyword>
<feature type="signal peptide" evidence="1">
    <location>
        <begin position="1"/>
        <end position="25"/>
    </location>
</feature>
<dbReference type="EMBL" id="JAYKXH010000009">
    <property type="protein sequence ID" value="KAK7158036.1"/>
    <property type="molecule type" value="Genomic_DNA"/>
</dbReference>
<protein>
    <submittedName>
        <fullName evidence="2">Uncharacterized protein</fullName>
    </submittedName>
</protein>
<dbReference type="Proteomes" id="UP001364617">
    <property type="component" value="Unassembled WGS sequence"/>
</dbReference>
<name>A0AAN9D2L2_9TELE</name>
<evidence type="ECO:0000256" key="1">
    <source>
        <dbReference type="SAM" id="SignalP"/>
    </source>
</evidence>
<evidence type="ECO:0000313" key="2">
    <source>
        <dbReference type="EMBL" id="KAK7158036.1"/>
    </source>
</evidence>
<accession>A0AAN9D2L2</accession>
<feature type="chain" id="PRO_5043045837" evidence="1">
    <location>
        <begin position="26"/>
        <end position="95"/>
    </location>
</feature>
<evidence type="ECO:0000313" key="3">
    <source>
        <dbReference type="Proteomes" id="UP001364617"/>
    </source>
</evidence>